<proteinExistence type="predicted"/>
<organism evidence="3 4">
    <name type="scientific">Candidatus Thiodiazotropha taylori</name>
    <dbReference type="NCBI Taxonomy" id="2792791"/>
    <lineage>
        <taxon>Bacteria</taxon>
        <taxon>Pseudomonadati</taxon>
        <taxon>Pseudomonadota</taxon>
        <taxon>Gammaproteobacteria</taxon>
        <taxon>Chromatiales</taxon>
        <taxon>Sedimenticolaceae</taxon>
        <taxon>Candidatus Thiodiazotropha</taxon>
    </lineage>
</organism>
<accession>A0A9E4TV17</accession>
<protein>
    <submittedName>
        <fullName evidence="3">Uncharacterized protein</fullName>
    </submittedName>
</protein>
<dbReference type="AlphaFoldDB" id="A0A9E4TV17"/>
<evidence type="ECO:0000256" key="1">
    <source>
        <dbReference type="SAM" id="Coils"/>
    </source>
</evidence>
<feature type="region of interest" description="Disordered" evidence="2">
    <location>
        <begin position="32"/>
        <end position="52"/>
    </location>
</feature>
<feature type="coiled-coil region" evidence="1">
    <location>
        <begin position="59"/>
        <end position="86"/>
    </location>
</feature>
<gene>
    <name evidence="3" type="ORF">JAY77_23045</name>
</gene>
<sequence>MTLDKVCFKDARQPSNAHTCYMNITFEDWPDPYDANDDAQSLDLPDSPMEPPLPVQQDLNTSGDNLQNLQGELKQAELEAQKKRLVDTFYKEVNRAYGLRPGGRIDYSQFGIDDDGKTLYWTPGDKKIPITATRGQFRFLALSTLATRYGEGGTHALRSSLGFPEYTSKTQRLSSSAVKALQQADKALPSGANLETIELQDLPGIADSARRSAEDVETALKTIDDQPIDTAWVTQAKREL</sequence>
<evidence type="ECO:0000313" key="4">
    <source>
        <dbReference type="Proteomes" id="UP000886674"/>
    </source>
</evidence>
<name>A0A9E4TV17_9GAMM</name>
<dbReference type="EMBL" id="JAEPCR010000184">
    <property type="protein sequence ID" value="MCG7981010.1"/>
    <property type="molecule type" value="Genomic_DNA"/>
</dbReference>
<dbReference type="Proteomes" id="UP000886674">
    <property type="component" value="Unassembled WGS sequence"/>
</dbReference>
<keyword evidence="1" id="KW-0175">Coiled coil</keyword>
<comment type="caution">
    <text evidence="3">The sequence shown here is derived from an EMBL/GenBank/DDBJ whole genome shotgun (WGS) entry which is preliminary data.</text>
</comment>
<evidence type="ECO:0000256" key="2">
    <source>
        <dbReference type="SAM" id="MobiDB-lite"/>
    </source>
</evidence>
<feature type="non-terminal residue" evidence="3">
    <location>
        <position position="240"/>
    </location>
</feature>
<evidence type="ECO:0000313" key="3">
    <source>
        <dbReference type="EMBL" id="MCG7981010.1"/>
    </source>
</evidence>
<reference evidence="3" key="1">
    <citation type="journal article" date="2021" name="Proc. Natl. Acad. Sci. U.S.A.">
        <title>Global biogeography of chemosynthetic symbionts reveals both localized and globally distributed symbiont groups. .</title>
        <authorList>
            <person name="Osvatic J.T."/>
            <person name="Wilkins L.G.E."/>
            <person name="Leibrecht L."/>
            <person name="Leray M."/>
            <person name="Zauner S."/>
            <person name="Polzin J."/>
            <person name="Camacho Y."/>
            <person name="Gros O."/>
            <person name="van Gils J.A."/>
            <person name="Eisen J.A."/>
            <person name="Petersen J.M."/>
            <person name="Yuen B."/>
        </authorList>
    </citation>
    <scope>NUCLEOTIDE SEQUENCE</scope>
    <source>
        <strain evidence="3">MAGclacostrist055</strain>
    </source>
</reference>